<protein>
    <recommendedName>
        <fullName evidence="5">Acyl carrier protein</fullName>
    </recommendedName>
</protein>
<keyword evidence="4" id="KW-1185">Reference proteome</keyword>
<organism evidence="3 4">
    <name type="scientific">Alienimonas chondri</name>
    <dbReference type="NCBI Taxonomy" id="2681879"/>
    <lineage>
        <taxon>Bacteria</taxon>
        <taxon>Pseudomonadati</taxon>
        <taxon>Planctomycetota</taxon>
        <taxon>Planctomycetia</taxon>
        <taxon>Planctomycetales</taxon>
        <taxon>Planctomycetaceae</taxon>
        <taxon>Alienimonas</taxon>
    </lineage>
</organism>
<name>A0ABX1VG62_9PLAN</name>
<keyword evidence="2" id="KW-0472">Membrane</keyword>
<evidence type="ECO:0000256" key="1">
    <source>
        <dbReference type="SAM" id="MobiDB-lite"/>
    </source>
</evidence>
<dbReference type="Proteomes" id="UP000609651">
    <property type="component" value="Unassembled WGS sequence"/>
</dbReference>
<dbReference type="EMBL" id="WTPX01000122">
    <property type="protein sequence ID" value="NNJ27114.1"/>
    <property type="molecule type" value="Genomic_DNA"/>
</dbReference>
<accession>A0ABX1VG62</accession>
<comment type="caution">
    <text evidence="3">The sequence shown here is derived from an EMBL/GenBank/DDBJ whole genome shotgun (WGS) entry which is preliminary data.</text>
</comment>
<evidence type="ECO:0008006" key="5">
    <source>
        <dbReference type="Google" id="ProtNLM"/>
    </source>
</evidence>
<reference evidence="3 4" key="1">
    <citation type="journal article" date="2020" name="Syst. Appl. Microbiol.">
        <title>Alienimonas chondri sp. nov., a novel planctomycete isolated from the biofilm of the red alga Chondrus crispus.</title>
        <authorList>
            <person name="Vitorino I."/>
            <person name="Albuquerque L."/>
            <person name="Wiegand S."/>
            <person name="Kallscheuer N."/>
            <person name="da Costa M.S."/>
            <person name="Lobo-da-Cunha A."/>
            <person name="Jogler C."/>
            <person name="Lage O.M."/>
        </authorList>
    </citation>
    <scope>NUCLEOTIDE SEQUENCE [LARGE SCALE GENOMIC DNA]</scope>
    <source>
        <strain evidence="3 4">LzC2</strain>
    </source>
</reference>
<sequence>MSELSSEPFPPFRPSARPDAVERAEAVRRSGERNARPLGWLAIATAAGLFVAAVVLPTGDGRTGAIVMCFNTLLFLLPAWAFAAWERRATGRPAQFFLIEPNARFQREFERILKGRPRMSDAAYHEAFFAGTDLPPDWPARALRSIEIGLGLDNRELNALHPRDELVYIDLEVDWADVLFRLKREFDLSRSLMSLDGWDRTFDGLLRLLSESNAESERRNELSPGGPLM</sequence>
<evidence type="ECO:0000256" key="2">
    <source>
        <dbReference type="SAM" id="Phobius"/>
    </source>
</evidence>
<feature type="region of interest" description="Disordered" evidence="1">
    <location>
        <begin position="1"/>
        <end position="21"/>
    </location>
</feature>
<evidence type="ECO:0000313" key="3">
    <source>
        <dbReference type="EMBL" id="NNJ27114.1"/>
    </source>
</evidence>
<keyword evidence="2" id="KW-0812">Transmembrane</keyword>
<dbReference type="RefSeq" id="WP_171188820.1">
    <property type="nucleotide sequence ID" value="NZ_WTPX01000122.1"/>
</dbReference>
<keyword evidence="2" id="KW-1133">Transmembrane helix</keyword>
<evidence type="ECO:0000313" key="4">
    <source>
        <dbReference type="Proteomes" id="UP000609651"/>
    </source>
</evidence>
<feature type="transmembrane region" description="Helical" evidence="2">
    <location>
        <begin position="65"/>
        <end position="85"/>
    </location>
</feature>
<proteinExistence type="predicted"/>
<gene>
    <name evidence="3" type="ORF">LzC2_32120</name>
</gene>
<feature type="transmembrane region" description="Helical" evidence="2">
    <location>
        <begin position="38"/>
        <end position="59"/>
    </location>
</feature>